<dbReference type="Proteomes" id="UP001378592">
    <property type="component" value="Unassembled WGS sequence"/>
</dbReference>
<dbReference type="InterPro" id="IPR013870">
    <property type="entry name" value="Ribosomal_mL54"/>
</dbReference>
<proteinExistence type="inferred from homology"/>
<reference evidence="8 9" key="1">
    <citation type="submission" date="2024-03" db="EMBL/GenBank/DDBJ databases">
        <title>The genome assembly and annotation of the cricket Gryllus longicercus Weissman &amp; Gray.</title>
        <authorList>
            <person name="Szrajer S."/>
            <person name="Gray D."/>
            <person name="Ylla G."/>
        </authorList>
    </citation>
    <scope>NUCLEOTIDE SEQUENCE [LARGE SCALE GENOMIC DNA]</scope>
    <source>
        <strain evidence="8">DAG 2021-001</strain>
        <tissue evidence="8">Whole body minus gut</tissue>
    </source>
</reference>
<evidence type="ECO:0000256" key="4">
    <source>
        <dbReference type="ARBA" id="ARBA00023128"/>
    </source>
</evidence>
<comment type="caution">
    <text evidence="8">The sequence shown here is derived from an EMBL/GenBank/DDBJ whole genome shotgun (WGS) entry which is preliminary data.</text>
</comment>
<sequence length="113" mass="13068">MQHCAFAKKADTGLLALGKKKKGKLGPIMEKKVLPVVEDANKLVNYVCGSNILKEGEDIKIKPDSEYPEWLWSIRTGQPPPLSEMDPNTLEYWRRVRKIGHRRINRLLKLRKF</sequence>
<organism evidence="8 9">
    <name type="scientific">Gryllus longicercus</name>
    <dbReference type="NCBI Taxonomy" id="2509291"/>
    <lineage>
        <taxon>Eukaryota</taxon>
        <taxon>Metazoa</taxon>
        <taxon>Ecdysozoa</taxon>
        <taxon>Arthropoda</taxon>
        <taxon>Hexapoda</taxon>
        <taxon>Insecta</taxon>
        <taxon>Pterygota</taxon>
        <taxon>Neoptera</taxon>
        <taxon>Polyneoptera</taxon>
        <taxon>Orthoptera</taxon>
        <taxon>Ensifera</taxon>
        <taxon>Gryllidea</taxon>
        <taxon>Grylloidea</taxon>
        <taxon>Gryllidae</taxon>
        <taxon>Gryllinae</taxon>
        <taxon>Gryllus</taxon>
    </lineage>
</organism>
<name>A0AAN9VKF7_9ORTH</name>
<dbReference type="GO" id="GO:0003735">
    <property type="term" value="F:structural constituent of ribosome"/>
    <property type="evidence" value="ECO:0007669"/>
    <property type="project" value="TreeGrafter"/>
</dbReference>
<keyword evidence="2" id="KW-0809">Transit peptide</keyword>
<protein>
    <recommendedName>
        <fullName evidence="7">Large ribosomal subunit protein mL54</fullName>
    </recommendedName>
</protein>
<comment type="subcellular location">
    <subcellularLocation>
        <location evidence="1">Mitochondrion</location>
    </subcellularLocation>
</comment>
<evidence type="ECO:0000256" key="7">
    <source>
        <dbReference type="ARBA" id="ARBA00035179"/>
    </source>
</evidence>
<keyword evidence="4" id="KW-0496">Mitochondrion</keyword>
<evidence type="ECO:0000256" key="5">
    <source>
        <dbReference type="ARBA" id="ARBA00023274"/>
    </source>
</evidence>
<evidence type="ECO:0000313" key="8">
    <source>
        <dbReference type="EMBL" id="KAK7863495.1"/>
    </source>
</evidence>
<keyword evidence="9" id="KW-1185">Reference proteome</keyword>
<dbReference type="EMBL" id="JAZDUA010000229">
    <property type="protein sequence ID" value="KAK7863495.1"/>
    <property type="molecule type" value="Genomic_DNA"/>
</dbReference>
<dbReference type="PANTHER" id="PTHR28595">
    <property type="entry name" value="39S RIBOSOMAL PROTEIN L54, MITOCHONDRIAL"/>
    <property type="match status" value="1"/>
</dbReference>
<comment type="similarity">
    <text evidence="6">Belongs to the mitochondrion-specific ribosomal protein mL54 family.</text>
</comment>
<evidence type="ECO:0000256" key="6">
    <source>
        <dbReference type="ARBA" id="ARBA00033752"/>
    </source>
</evidence>
<evidence type="ECO:0000256" key="3">
    <source>
        <dbReference type="ARBA" id="ARBA00022980"/>
    </source>
</evidence>
<dbReference type="Pfam" id="PF08561">
    <property type="entry name" value="Ribosomal_L37"/>
    <property type="match status" value="1"/>
</dbReference>
<evidence type="ECO:0000313" key="9">
    <source>
        <dbReference type="Proteomes" id="UP001378592"/>
    </source>
</evidence>
<dbReference type="PANTHER" id="PTHR28595:SF1">
    <property type="entry name" value="LARGE RIBOSOMAL SUBUNIT PROTEIN ML54"/>
    <property type="match status" value="1"/>
</dbReference>
<gene>
    <name evidence="8" type="ORF">R5R35_010525</name>
</gene>
<evidence type="ECO:0000256" key="1">
    <source>
        <dbReference type="ARBA" id="ARBA00004173"/>
    </source>
</evidence>
<accession>A0AAN9VKF7</accession>
<dbReference type="AlphaFoldDB" id="A0AAN9VKF7"/>
<dbReference type="GO" id="GO:0005762">
    <property type="term" value="C:mitochondrial large ribosomal subunit"/>
    <property type="evidence" value="ECO:0007669"/>
    <property type="project" value="TreeGrafter"/>
</dbReference>
<evidence type="ECO:0000256" key="2">
    <source>
        <dbReference type="ARBA" id="ARBA00022946"/>
    </source>
</evidence>
<keyword evidence="5" id="KW-0687">Ribonucleoprotein</keyword>
<keyword evidence="3" id="KW-0689">Ribosomal protein</keyword>